<gene>
    <name evidence="1" type="ORF">G7078_10770</name>
</gene>
<dbReference type="KEGG" id="ssin:G7078_10770"/>
<dbReference type="Proteomes" id="UP000502502">
    <property type="component" value="Chromosome"/>
</dbReference>
<keyword evidence="2" id="KW-1185">Reference proteome</keyword>
<organism evidence="1 2">
    <name type="scientific">Sphingomonas sinipercae</name>
    <dbReference type="NCBI Taxonomy" id="2714944"/>
    <lineage>
        <taxon>Bacteria</taxon>
        <taxon>Pseudomonadati</taxon>
        <taxon>Pseudomonadota</taxon>
        <taxon>Alphaproteobacteria</taxon>
        <taxon>Sphingomonadales</taxon>
        <taxon>Sphingomonadaceae</taxon>
        <taxon>Sphingomonas</taxon>
    </lineage>
</organism>
<evidence type="ECO:0000313" key="2">
    <source>
        <dbReference type="Proteomes" id="UP000502502"/>
    </source>
</evidence>
<dbReference type="EMBL" id="CP049871">
    <property type="protein sequence ID" value="QIL01336.1"/>
    <property type="molecule type" value="Genomic_DNA"/>
</dbReference>
<evidence type="ECO:0000313" key="1">
    <source>
        <dbReference type="EMBL" id="QIL01336.1"/>
    </source>
</evidence>
<sequence length="86" mass="9552">MAGNFSLNDVSQTYHPAGRGYHAVYREREVNHCPGCGRTHWIIGRMSAECAFCTTALPLAEASMRSHNGPVVIQHKNRDLQQAWAA</sequence>
<dbReference type="AlphaFoldDB" id="A0A6G7ZKA6"/>
<protein>
    <submittedName>
        <fullName evidence="1">Uncharacterized protein</fullName>
    </submittedName>
</protein>
<accession>A0A6G7ZKA6</accession>
<name>A0A6G7ZKA6_9SPHN</name>
<reference evidence="1 2" key="1">
    <citation type="submission" date="2020-03" db="EMBL/GenBank/DDBJ databases">
        <title>Sphingomonas sp. nov., isolated from fish.</title>
        <authorList>
            <person name="Hyun D.-W."/>
            <person name="Bae J.-W."/>
        </authorList>
    </citation>
    <scope>NUCLEOTIDE SEQUENCE [LARGE SCALE GENOMIC DNA]</scope>
    <source>
        <strain evidence="1 2">HDW15C</strain>
    </source>
</reference>
<dbReference type="RefSeq" id="WP_166091724.1">
    <property type="nucleotide sequence ID" value="NZ_CP049871.1"/>
</dbReference>
<proteinExistence type="predicted"/>